<keyword evidence="1" id="KW-0472">Membrane</keyword>
<comment type="caution">
    <text evidence="2">The sequence shown here is derived from an EMBL/GenBank/DDBJ whole genome shotgun (WGS) entry which is preliminary data.</text>
</comment>
<feature type="transmembrane region" description="Helical" evidence="1">
    <location>
        <begin position="145"/>
        <end position="168"/>
    </location>
</feature>
<accession>A0A4R2NVF4</accession>
<evidence type="ECO:0000313" key="3">
    <source>
        <dbReference type="Proteomes" id="UP000295416"/>
    </source>
</evidence>
<protein>
    <submittedName>
        <fullName evidence="2">Putative membrane protein YesL</fullName>
    </submittedName>
</protein>
<evidence type="ECO:0000313" key="2">
    <source>
        <dbReference type="EMBL" id="TCP25980.1"/>
    </source>
</evidence>
<gene>
    <name evidence="2" type="ORF">EV207_12014</name>
</gene>
<dbReference type="EMBL" id="SLXK01000020">
    <property type="protein sequence ID" value="TCP25980.1"/>
    <property type="molecule type" value="Genomic_DNA"/>
</dbReference>
<feature type="transmembrane region" description="Helical" evidence="1">
    <location>
        <begin position="78"/>
        <end position="98"/>
    </location>
</feature>
<proteinExistence type="predicted"/>
<feature type="transmembrane region" description="Helical" evidence="1">
    <location>
        <begin position="25"/>
        <end position="51"/>
    </location>
</feature>
<name>A0A4R2NVF4_9BACL</name>
<feature type="transmembrane region" description="Helical" evidence="1">
    <location>
        <begin position="110"/>
        <end position="133"/>
    </location>
</feature>
<reference evidence="2 3" key="1">
    <citation type="submission" date="2019-03" db="EMBL/GenBank/DDBJ databases">
        <title>Genomic Encyclopedia of Type Strains, Phase IV (KMG-IV): sequencing the most valuable type-strain genomes for metagenomic binning, comparative biology and taxonomic classification.</title>
        <authorList>
            <person name="Goeker M."/>
        </authorList>
    </citation>
    <scope>NUCLEOTIDE SEQUENCE [LARGE SCALE GENOMIC DNA]</scope>
    <source>
        <strain evidence="2 3">DSM 19377</strain>
    </source>
</reference>
<dbReference type="InterPro" id="IPR006938">
    <property type="entry name" value="DUF624"/>
</dbReference>
<dbReference type="RefSeq" id="WP_132746674.1">
    <property type="nucleotide sequence ID" value="NZ_SLXK01000020.1"/>
</dbReference>
<keyword evidence="1" id="KW-1133">Transmembrane helix</keyword>
<keyword evidence="3" id="KW-1185">Reference proteome</keyword>
<dbReference type="OrthoDB" id="2182676at2"/>
<keyword evidence="1" id="KW-0812">Transmembrane</keyword>
<sequence length="207" mass="23605">MIKNRIGEFVFDWSKRIAQGMALHFLWLAFTLCGLVVFGLFPATAALYGVIRKRFIYKEEVPLFKTFFNTYKTKFIELNLLMSVFAIIGLFLYADFIISSHFIQSPILHILLLGIILVYGLMLIFFFPVYSHFNLSKWTYLKQSLLLPLARPGESLLAILAVGVLWTFSLWLPVLFLFIGASLVAYPLAWIAFRAFGKLEAAKGTGN</sequence>
<dbReference type="Pfam" id="PF04854">
    <property type="entry name" value="DUF624"/>
    <property type="match status" value="1"/>
</dbReference>
<dbReference type="AlphaFoldDB" id="A0A4R2NVF4"/>
<feature type="transmembrane region" description="Helical" evidence="1">
    <location>
        <begin position="174"/>
        <end position="193"/>
    </location>
</feature>
<evidence type="ECO:0000256" key="1">
    <source>
        <dbReference type="SAM" id="Phobius"/>
    </source>
</evidence>
<dbReference type="Proteomes" id="UP000295416">
    <property type="component" value="Unassembled WGS sequence"/>
</dbReference>
<organism evidence="2 3">
    <name type="scientific">Scopulibacillus darangshiensis</name>
    <dbReference type="NCBI Taxonomy" id="442528"/>
    <lineage>
        <taxon>Bacteria</taxon>
        <taxon>Bacillati</taxon>
        <taxon>Bacillota</taxon>
        <taxon>Bacilli</taxon>
        <taxon>Bacillales</taxon>
        <taxon>Sporolactobacillaceae</taxon>
        <taxon>Scopulibacillus</taxon>
    </lineage>
</organism>